<keyword evidence="2" id="KW-1185">Reference proteome</keyword>
<sequence length="105" mass="11428">WDREGTIITEPISYTTNPSLVEFLSQYLKVPPELHGIDTSVSCPSKDEATSARAKLGLLAVKRMLKESGGSDQEVSLWKEWVSSTQGGKSCLVGGHNSKGMSRFV</sequence>
<protein>
    <submittedName>
        <fullName evidence="1">Uncharacterized protein</fullName>
    </submittedName>
</protein>
<reference evidence="2" key="2">
    <citation type="submission" date="2015-01" db="EMBL/GenBank/DDBJ databases">
        <title>Evolutionary Origins and Diversification of the Mycorrhizal Mutualists.</title>
        <authorList>
            <consortium name="DOE Joint Genome Institute"/>
            <consortium name="Mycorrhizal Genomics Consortium"/>
            <person name="Kohler A."/>
            <person name="Kuo A."/>
            <person name="Nagy L.G."/>
            <person name="Floudas D."/>
            <person name="Copeland A."/>
            <person name="Barry K.W."/>
            <person name="Cichocki N."/>
            <person name="Veneault-Fourrey C."/>
            <person name="LaButti K."/>
            <person name="Lindquist E.A."/>
            <person name="Lipzen A."/>
            <person name="Lundell T."/>
            <person name="Morin E."/>
            <person name="Murat C."/>
            <person name="Riley R."/>
            <person name="Ohm R."/>
            <person name="Sun H."/>
            <person name="Tunlid A."/>
            <person name="Henrissat B."/>
            <person name="Grigoriev I.V."/>
            <person name="Hibbett D.S."/>
            <person name="Martin F."/>
        </authorList>
    </citation>
    <scope>NUCLEOTIDE SEQUENCE [LARGE SCALE GENOMIC DNA]</scope>
    <source>
        <strain evidence="2">441</strain>
    </source>
</reference>
<gene>
    <name evidence="1" type="ORF">PISMIDRAFT_94057</name>
</gene>
<evidence type="ECO:0000313" key="2">
    <source>
        <dbReference type="Proteomes" id="UP000054018"/>
    </source>
</evidence>
<evidence type="ECO:0000313" key="1">
    <source>
        <dbReference type="EMBL" id="KIK26917.1"/>
    </source>
</evidence>
<dbReference type="EMBL" id="KN833699">
    <property type="protein sequence ID" value="KIK26917.1"/>
    <property type="molecule type" value="Genomic_DNA"/>
</dbReference>
<accession>A0A0C9ZXL3</accession>
<name>A0A0C9ZXL3_9AGAM</name>
<dbReference type="OrthoDB" id="2739948at2759"/>
<organism evidence="1 2">
    <name type="scientific">Pisolithus microcarpus 441</name>
    <dbReference type="NCBI Taxonomy" id="765257"/>
    <lineage>
        <taxon>Eukaryota</taxon>
        <taxon>Fungi</taxon>
        <taxon>Dikarya</taxon>
        <taxon>Basidiomycota</taxon>
        <taxon>Agaricomycotina</taxon>
        <taxon>Agaricomycetes</taxon>
        <taxon>Agaricomycetidae</taxon>
        <taxon>Boletales</taxon>
        <taxon>Sclerodermatineae</taxon>
        <taxon>Pisolithaceae</taxon>
        <taxon>Pisolithus</taxon>
    </lineage>
</organism>
<reference evidence="1 2" key="1">
    <citation type="submission" date="2014-04" db="EMBL/GenBank/DDBJ databases">
        <authorList>
            <consortium name="DOE Joint Genome Institute"/>
            <person name="Kuo A."/>
            <person name="Kohler A."/>
            <person name="Costa M.D."/>
            <person name="Nagy L.G."/>
            <person name="Floudas D."/>
            <person name="Copeland A."/>
            <person name="Barry K.W."/>
            <person name="Cichocki N."/>
            <person name="Veneault-Fourrey C."/>
            <person name="LaButti K."/>
            <person name="Lindquist E.A."/>
            <person name="Lipzen A."/>
            <person name="Lundell T."/>
            <person name="Morin E."/>
            <person name="Murat C."/>
            <person name="Sun H."/>
            <person name="Tunlid A."/>
            <person name="Henrissat B."/>
            <person name="Grigoriev I.V."/>
            <person name="Hibbett D.S."/>
            <person name="Martin F."/>
            <person name="Nordberg H.P."/>
            <person name="Cantor M.N."/>
            <person name="Hua S.X."/>
        </authorList>
    </citation>
    <scope>NUCLEOTIDE SEQUENCE [LARGE SCALE GENOMIC DNA]</scope>
    <source>
        <strain evidence="1 2">441</strain>
    </source>
</reference>
<proteinExistence type="predicted"/>
<dbReference type="HOGENOM" id="CLU_2242993_0_0_1"/>
<feature type="non-terminal residue" evidence="1">
    <location>
        <position position="1"/>
    </location>
</feature>
<dbReference type="Proteomes" id="UP000054018">
    <property type="component" value="Unassembled WGS sequence"/>
</dbReference>
<dbReference type="AlphaFoldDB" id="A0A0C9ZXL3"/>